<feature type="domain" description="RNA polymerase sigma factor 70 region 4 type 2" evidence="6">
    <location>
        <begin position="120"/>
        <end position="152"/>
    </location>
</feature>
<dbReference type="Pfam" id="PF04542">
    <property type="entry name" value="Sigma70_r2"/>
    <property type="match status" value="1"/>
</dbReference>
<dbReference type="Pfam" id="PF08281">
    <property type="entry name" value="Sigma70_r4_2"/>
    <property type="match status" value="1"/>
</dbReference>
<accession>A0ABY9JUU4</accession>
<evidence type="ECO:0000313" key="8">
    <source>
        <dbReference type="Proteomes" id="UP001197974"/>
    </source>
</evidence>
<dbReference type="SUPFAM" id="SSF88946">
    <property type="entry name" value="Sigma2 domain of RNA polymerase sigma factors"/>
    <property type="match status" value="1"/>
</dbReference>
<dbReference type="InterPro" id="IPR013324">
    <property type="entry name" value="RNA_pol_sigma_r3/r4-like"/>
</dbReference>
<keyword evidence="4" id="KW-0804">Transcription</keyword>
<sequence length="156" mass="18516">MKDFDKVYDLNFPLVLSIVNELNIYKNREDYIQIGYIALWKAYNRFDERKGKFSSFAYKTIKGELLNELTRQNKMQVECSQQTVVNEVTMYDTYMVELENYLCSVKPLLTENQYLWLHFYVLEGKGPKDIAKLLNTTEAAVKSWRKRALMKLRTLS</sequence>
<dbReference type="Gene3D" id="1.10.1740.10">
    <property type="match status" value="1"/>
</dbReference>
<dbReference type="EMBL" id="CP129013">
    <property type="protein sequence ID" value="WLR43152.1"/>
    <property type="molecule type" value="Genomic_DNA"/>
</dbReference>
<organism evidence="7 8">
    <name type="scientific">Bacillus carboniphilus</name>
    <dbReference type="NCBI Taxonomy" id="86663"/>
    <lineage>
        <taxon>Bacteria</taxon>
        <taxon>Bacillati</taxon>
        <taxon>Bacillota</taxon>
        <taxon>Bacilli</taxon>
        <taxon>Bacillales</taxon>
        <taxon>Bacillaceae</taxon>
        <taxon>Bacillus</taxon>
    </lineage>
</organism>
<keyword evidence="1" id="KW-0805">Transcription regulation</keyword>
<keyword evidence="3" id="KW-0238">DNA-binding</keyword>
<proteinExistence type="predicted"/>
<dbReference type="PANTHER" id="PTHR30385">
    <property type="entry name" value="SIGMA FACTOR F FLAGELLAR"/>
    <property type="match status" value="1"/>
</dbReference>
<dbReference type="InterPro" id="IPR036388">
    <property type="entry name" value="WH-like_DNA-bd_sf"/>
</dbReference>
<dbReference type="Gene3D" id="1.10.10.10">
    <property type="entry name" value="Winged helix-like DNA-binding domain superfamily/Winged helix DNA-binding domain"/>
    <property type="match status" value="1"/>
</dbReference>
<dbReference type="InterPro" id="IPR014284">
    <property type="entry name" value="RNA_pol_sigma-70_dom"/>
</dbReference>
<evidence type="ECO:0000256" key="3">
    <source>
        <dbReference type="ARBA" id="ARBA00023125"/>
    </source>
</evidence>
<dbReference type="Proteomes" id="UP001197974">
    <property type="component" value="Chromosome"/>
</dbReference>
<protein>
    <submittedName>
        <fullName evidence="7">Sigma-70 family RNA polymerase sigma factor</fullName>
    </submittedName>
</protein>
<dbReference type="RefSeq" id="WP_226538976.1">
    <property type="nucleotide sequence ID" value="NZ_CP129013.1"/>
</dbReference>
<dbReference type="InterPro" id="IPR013325">
    <property type="entry name" value="RNA_pol_sigma_r2"/>
</dbReference>
<evidence type="ECO:0000313" key="7">
    <source>
        <dbReference type="EMBL" id="WLR43152.1"/>
    </source>
</evidence>
<reference evidence="7 8" key="1">
    <citation type="submission" date="2023-06" db="EMBL/GenBank/DDBJ databases">
        <title>Five Gram-positive bacteria isolated from mangrove sediments in Shenzhen, Guangdong, China.</title>
        <authorList>
            <person name="Yu S."/>
            <person name="Zheng W."/>
            <person name="Huang Y."/>
        </authorList>
    </citation>
    <scope>NUCLEOTIDE SEQUENCE [LARGE SCALE GENOMIC DNA]</scope>
    <source>
        <strain evidence="7 8">SaN35-3</strain>
    </source>
</reference>
<evidence type="ECO:0000259" key="5">
    <source>
        <dbReference type="Pfam" id="PF04542"/>
    </source>
</evidence>
<evidence type="ECO:0000256" key="1">
    <source>
        <dbReference type="ARBA" id="ARBA00023015"/>
    </source>
</evidence>
<name>A0ABY9JUU4_9BACI</name>
<feature type="domain" description="RNA polymerase sigma-70 region 2" evidence="5">
    <location>
        <begin position="8"/>
        <end position="74"/>
    </location>
</feature>
<evidence type="ECO:0000259" key="6">
    <source>
        <dbReference type="Pfam" id="PF08281"/>
    </source>
</evidence>
<keyword evidence="2" id="KW-0731">Sigma factor</keyword>
<dbReference type="NCBIfam" id="TIGR02937">
    <property type="entry name" value="sigma70-ECF"/>
    <property type="match status" value="1"/>
</dbReference>
<dbReference type="SUPFAM" id="SSF88659">
    <property type="entry name" value="Sigma3 and sigma4 domains of RNA polymerase sigma factors"/>
    <property type="match status" value="1"/>
</dbReference>
<dbReference type="InterPro" id="IPR013249">
    <property type="entry name" value="RNA_pol_sigma70_r4_t2"/>
</dbReference>
<dbReference type="InterPro" id="IPR007627">
    <property type="entry name" value="RNA_pol_sigma70_r2"/>
</dbReference>
<gene>
    <name evidence="7" type="ORF">LC087_02800</name>
</gene>
<evidence type="ECO:0000256" key="4">
    <source>
        <dbReference type="ARBA" id="ARBA00023163"/>
    </source>
</evidence>
<keyword evidence="8" id="KW-1185">Reference proteome</keyword>
<evidence type="ECO:0000256" key="2">
    <source>
        <dbReference type="ARBA" id="ARBA00023082"/>
    </source>
</evidence>